<keyword evidence="4 5" id="KW-0472">Membrane</keyword>
<proteinExistence type="predicted"/>
<evidence type="ECO:0000313" key="7">
    <source>
        <dbReference type="Proteomes" id="UP000194632"/>
    </source>
</evidence>
<feature type="transmembrane region" description="Helical" evidence="5">
    <location>
        <begin position="171"/>
        <end position="191"/>
    </location>
</feature>
<protein>
    <recommendedName>
        <fullName evidence="8">DoxX family protein</fullName>
    </recommendedName>
</protein>
<dbReference type="EMBL" id="NGFO01000033">
    <property type="protein sequence ID" value="OUC76432.1"/>
    <property type="molecule type" value="Genomic_DNA"/>
</dbReference>
<evidence type="ECO:0000256" key="2">
    <source>
        <dbReference type="ARBA" id="ARBA00022692"/>
    </source>
</evidence>
<dbReference type="Pfam" id="PF13564">
    <property type="entry name" value="DoxX_2"/>
    <property type="match status" value="1"/>
</dbReference>
<gene>
    <name evidence="6" type="ORF">CA982_21985</name>
</gene>
<keyword evidence="7" id="KW-1185">Reference proteome</keyword>
<dbReference type="Gene3D" id="3.40.50.12780">
    <property type="entry name" value="N-terminal domain of ligase-like"/>
    <property type="match status" value="1"/>
</dbReference>
<organism evidence="6 7">
    <name type="scientific">Gordonia lacunae</name>
    <dbReference type="NCBI Taxonomy" id="417102"/>
    <lineage>
        <taxon>Bacteria</taxon>
        <taxon>Bacillati</taxon>
        <taxon>Actinomycetota</taxon>
        <taxon>Actinomycetes</taxon>
        <taxon>Mycobacteriales</taxon>
        <taxon>Gordoniaceae</taxon>
        <taxon>Gordonia</taxon>
    </lineage>
</organism>
<dbReference type="SUPFAM" id="SSF56801">
    <property type="entry name" value="Acetyl-CoA synthetase-like"/>
    <property type="match status" value="1"/>
</dbReference>
<evidence type="ECO:0000256" key="1">
    <source>
        <dbReference type="ARBA" id="ARBA00004141"/>
    </source>
</evidence>
<feature type="transmembrane region" description="Helical" evidence="5">
    <location>
        <begin position="143"/>
        <end position="165"/>
    </location>
</feature>
<evidence type="ECO:0000313" key="6">
    <source>
        <dbReference type="EMBL" id="OUC76432.1"/>
    </source>
</evidence>
<accession>A0A243Q4S7</accession>
<dbReference type="Proteomes" id="UP000194632">
    <property type="component" value="Unassembled WGS sequence"/>
</dbReference>
<reference evidence="6 7" key="1">
    <citation type="submission" date="2017-05" db="EMBL/GenBank/DDBJ databases">
        <title>Biotechnological potential of actinobacteria isolated from South African environments.</title>
        <authorList>
            <person name="Le Roes-Hill M."/>
            <person name="Prins A."/>
            <person name="Durrell K.A."/>
        </authorList>
    </citation>
    <scope>NUCLEOTIDE SEQUENCE [LARGE SCALE GENOMIC DNA]</scope>
    <source>
        <strain evidence="6">BS2</strain>
    </source>
</reference>
<evidence type="ECO:0000256" key="4">
    <source>
        <dbReference type="ARBA" id="ARBA00023136"/>
    </source>
</evidence>
<sequence length="196" mass="20372">MRSSATGRDAALWPAYGSPADLVLEGYGLTEATCARVRSFFHGRSDGSVGQRMPCQDVRAVDDRWDDVPTGSVRRLLVSGRIPAGRGVAVCLAATGIAKVLALEPMVERAHHVRFPVPAFRLIGAAELAGASGLVVGERHPRIGAAAAVSLCTAMVGACAVHLRIGDRWPAAAPAAIIGAATAYAAAGFVARVRHR</sequence>
<evidence type="ECO:0000256" key="5">
    <source>
        <dbReference type="SAM" id="Phobius"/>
    </source>
</evidence>
<keyword evidence="2 5" id="KW-0812">Transmembrane</keyword>
<name>A0A243Q4S7_9ACTN</name>
<dbReference type="InterPro" id="IPR032808">
    <property type="entry name" value="DoxX"/>
</dbReference>
<evidence type="ECO:0008006" key="8">
    <source>
        <dbReference type="Google" id="ProtNLM"/>
    </source>
</evidence>
<dbReference type="STRING" id="417102.CA982_21985"/>
<dbReference type="OrthoDB" id="3482063at2"/>
<comment type="subcellular location">
    <subcellularLocation>
        <location evidence="1">Membrane</location>
        <topology evidence="1">Multi-pass membrane protein</topology>
    </subcellularLocation>
</comment>
<comment type="caution">
    <text evidence="6">The sequence shown here is derived from an EMBL/GenBank/DDBJ whole genome shotgun (WGS) entry which is preliminary data.</text>
</comment>
<keyword evidence="3 5" id="KW-1133">Transmembrane helix</keyword>
<dbReference type="AlphaFoldDB" id="A0A243Q4S7"/>
<dbReference type="RefSeq" id="WP_086537310.1">
    <property type="nucleotide sequence ID" value="NZ_NGFO01000033.1"/>
</dbReference>
<dbReference type="InterPro" id="IPR042099">
    <property type="entry name" value="ANL_N_sf"/>
</dbReference>
<evidence type="ECO:0000256" key="3">
    <source>
        <dbReference type="ARBA" id="ARBA00022989"/>
    </source>
</evidence>
<dbReference type="GO" id="GO:0016020">
    <property type="term" value="C:membrane"/>
    <property type="evidence" value="ECO:0007669"/>
    <property type="project" value="UniProtKB-SubCell"/>
</dbReference>